<dbReference type="AlphaFoldDB" id="A0A8H7PD47"/>
<feature type="region of interest" description="Disordered" evidence="1">
    <location>
        <begin position="168"/>
        <end position="200"/>
    </location>
</feature>
<name>A0A8H7PD47_MORIS</name>
<accession>A0A8H7PD47</accession>
<feature type="region of interest" description="Disordered" evidence="1">
    <location>
        <begin position="219"/>
        <end position="254"/>
    </location>
</feature>
<sequence>MTAITSQSPELDVHTKTSLQTISSASPLAATSAGNNSPFRSRRRKLPLRTVTDPTRPSQILDSQEDYEDKVSMPTSPRRRLPLTIGTPEGVKDSSVRRDIHRPSYSIASRLGAASPSTFDISTHSIIPDHMKAAVCNSPLTPRSEARRVRFLDLQTQSVAMDLTRSLADTARESSSSLPASDDDEITNQDQDNPFDVGEHTAPKWSLLADIAPYKDKDEAVNEETLSKSPTDKMSELFPNNDKTTPSPVLELSSNEKSLGNAGAAEILSPVTNNQVTELREASNASSSVSSEKDESGSESSSSNGNDSDSSTDGSDSSNANSGDERDIIADQREENADVTVSASSHVNEGCKPASPSVLKPSIKEMNVLIPVPATGAKKPVSVPAGVWKMNAVPSRSRQPSKENERWVERPINALSSVKRKSATSPLWSVKKLNAKNNSKGRTDARQFR</sequence>
<gene>
    <name evidence="2" type="ORF">INT43_009151</name>
</gene>
<evidence type="ECO:0000313" key="3">
    <source>
        <dbReference type="Proteomes" id="UP000654370"/>
    </source>
</evidence>
<protein>
    <submittedName>
        <fullName evidence="2">Uncharacterized protein</fullName>
    </submittedName>
</protein>
<feature type="compositionally biased region" description="Polar residues" evidence="1">
    <location>
        <begin position="241"/>
        <end position="254"/>
    </location>
</feature>
<organism evidence="2 3">
    <name type="scientific">Mortierella isabellina</name>
    <name type="common">Filamentous fungus</name>
    <name type="synonym">Umbelopsis isabellina</name>
    <dbReference type="NCBI Taxonomy" id="91625"/>
    <lineage>
        <taxon>Eukaryota</taxon>
        <taxon>Fungi</taxon>
        <taxon>Fungi incertae sedis</taxon>
        <taxon>Mucoromycota</taxon>
        <taxon>Mucoromycotina</taxon>
        <taxon>Umbelopsidomycetes</taxon>
        <taxon>Umbelopsidales</taxon>
        <taxon>Umbelopsidaceae</taxon>
        <taxon>Umbelopsis</taxon>
    </lineage>
</organism>
<proteinExistence type="predicted"/>
<feature type="region of interest" description="Disordered" evidence="1">
    <location>
        <begin position="1"/>
        <end position="96"/>
    </location>
</feature>
<reference evidence="2" key="1">
    <citation type="submission" date="2020-12" db="EMBL/GenBank/DDBJ databases">
        <title>Metabolic potential, ecology and presence of endohyphal bacteria is reflected in genomic diversity of Mucoromycotina.</title>
        <authorList>
            <person name="Muszewska A."/>
            <person name="Okrasinska A."/>
            <person name="Steczkiewicz K."/>
            <person name="Drgas O."/>
            <person name="Orlowska M."/>
            <person name="Perlinska-Lenart U."/>
            <person name="Aleksandrzak-Piekarczyk T."/>
            <person name="Szatraj K."/>
            <person name="Zielenkiewicz U."/>
            <person name="Pilsyk S."/>
            <person name="Malc E."/>
            <person name="Mieczkowski P."/>
            <person name="Kruszewska J.S."/>
            <person name="Biernat P."/>
            <person name="Pawlowska J."/>
        </authorList>
    </citation>
    <scope>NUCLEOTIDE SEQUENCE</scope>
    <source>
        <strain evidence="2">WA0000067209</strain>
    </source>
</reference>
<evidence type="ECO:0000256" key="1">
    <source>
        <dbReference type="SAM" id="MobiDB-lite"/>
    </source>
</evidence>
<dbReference type="OrthoDB" id="10343062at2759"/>
<feature type="region of interest" description="Disordered" evidence="1">
    <location>
        <begin position="418"/>
        <end position="449"/>
    </location>
</feature>
<dbReference type="Proteomes" id="UP000654370">
    <property type="component" value="Unassembled WGS sequence"/>
</dbReference>
<feature type="compositionally biased region" description="Basic and acidic residues" evidence="1">
    <location>
        <begin position="323"/>
        <end position="336"/>
    </location>
</feature>
<feature type="compositionally biased region" description="Polar residues" evidence="1">
    <location>
        <begin position="52"/>
        <end position="62"/>
    </location>
</feature>
<comment type="caution">
    <text evidence="2">The sequence shown here is derived from an EMBL/GenBank/DDBJ whole genome shotgun (WGS) entry which is preliminary data.</text>
</comment>
<keyword evidence="3" id="KW-1185">Reference proteome</keyword>
<feature type="compositionally biased region" description="Low complexity" evidence="1">
    <location>
        <begin position="298"/>
        <end position="322"/>
    </location>
</feature>
<evidence type="ECO:0000313" key="2">
    <source>
        <dbReference type="EMBL" id="KAG2171490.1"/>
    </source>
</evidence>
<dbReference type="EMBL" id="JAEPQZ010000021">
    <property type="protein sequence ID" value="KAG2171490.1"/>
    <property type="molecule type" value="Genomic_DNA"/>
</dbReference>
<feature type="region of interest" description="Disordered" evidence="1">
    <location>
        <begin position="279"/>
        <end position="358"/>
    </location>
</feature>
<feature type="compositionally biased region" description="Polar residues" evidence="1">
    <location>
        <begin position="16"/>
        <end position="26"/>
    </location>
</feature>